<evidence type="ECO:0000313" key="7">
    <source>
        <dbReference type="Proteomes" id="UP000287033"/>
    </source>
</evidence>
<evidence type="ECO:0000256" key="4">
    <source>
        <dbReference type="SAM" id="MobiDB-lite"/>
    </source>
</evidence>
<feature type="region of interest" description="Disordered" evidence="4">
    <location>
        <begin position="84"/>
        <end position="109"/>
    </location>
</feature>
<dbReference type="InterPro" id="IPR001073">
    <property type="entry name" value="C1q_dom"/>
</dbReference>
<keyword evidence="7" id="KW-1185">Reference proteome</keyword>
<dbReference type="SMART" id="SM00110">
    <property type="entry name" value="C1Q"/>
    <property type="match status" value="1"/>
</dbReference>
<evidence type="ECO:0000256" key="1">
    <source>
        <dbReference type="ARBA" id="ARBA00004613"/>
    </source>
</evidence>
<keyword evidence="2" id="KW-0964">Secreted</keyword>
<protein>
    <recommendedName>
        <fullName evidence="5">C1q domain-containing protein</fullName>
    </recommendedName>
</protein>
<comment type="subcellular location">
    <subcellularLocation>
        <location evidence="1">Secreted</location>
    </subcellularLocation>
</comment>
<dbReference type="InterPro" id="IPR008160">
    <property type="entry name" value="Collagen"/>
</dbReference>
<reference evidence="6 7" key="1">
    <citation type="journal article" date="2018" name="Nat. Ecol. Evol.">
        <title>Shark genomes provide insights into elasmobranch evolution and the origin of vertebrates.</title>
        <authorList>
            <person name="Hara Y"/>
            <person name="Yamaguchi K"/>
            <person name="Onimaru K"/>
            <person name="Kadota M"/>
            <person name="Koyanagi M"/>
            <person name="Keeley SD"/>
            <person name="Tatsumi K"/>
            <person name="Tanaka K"/>
            <person name="Motone F"/>
            <person name="Kageyama Y"/>
            <person name="Nozu R"/>
            <person name="Adachi N"/>
            <person name="Nishimura O"/>
            <person name="Nakagawa R"/>
            <person name="Tanegashima C"/>
            <person name="Kiyatake I"/>
            <person name="Matsumoto R"/>
            <person name="Murakumo K"/>
            <person name="Nishida K"/>
            <person name="Terakita A"/>
            <person name="Kuratani S"/>
            <person name="Sato K"/>
            <person name="Hyodo S Kuraku.S."/>
        </authorList>
    </citation>
    <scope>NUCLEOTIDE SEQUENCE [LARGE SCALE GENOMIC DNA]</scope>
</reference>
<comment type="caution">
    <text evidence="6">The sequence shown here is derived from an EMBL/GenBank/DDBJ whole genome shotgun (WGS) entry which is preliminary data.</text>
</comment>
<evidence type="ECO:0000259" key="5">
    <source>
        <dbReference type="PROSITE" id="PS50871"/>
    </source>
</evidence>
<sequence>MICVRSLGASKESGDKRLRCNFKTFRGSFRIGRRRKVFFTQRFDTEVVKQSNMNIHLAVLLTIEVSLFLSCVGGFLSRNPLVPETELSSNEQKGQERYDDSSTESDTYEPKKDFLHAESNQPEIKAVGSETAQCVQCCDRPPRRRQRYHYYNEDPPEFQAIPQINLTILKGEKGDKGPRGSYGKDGKMGYPGLRGPAGAKGSKGNPGRFGEPCKMYYAAFSVGRKKELHSNNYFQTLVFDTVYVNLYDQFNMFTNKFYCSIPGIYHFSLNVHTWNQKETYMHIMKNEEEVVILYAQPSDRSIMQSQSIMMDLKQNDEVWIRLFKGERENAIFSDGFDTYITFNGYLIKPNSEN</sequence>
<organism evidence="6 7">
    <name type="scientific">Chiloscyllium punctatum</name>
    <name type="common">Brownbanded bambooshark</name>
    <name type="synonym">Hemiscyllium punctatum</name>
    <dbReference type="NCBI Taxonomy" id="137246"/>
    <lineage>
        <taxon>Eukaryota</taxon>
        <taxon>Metazoa</taxon>
        <taxon>Chordata</taxon>
        <taxon>Craniata</taxon>
        <taxon>Vertebrata</taxon>
        <taxon>Chondrichthyes</taxon>
        <taxon>Elasmobranchii</taxon>
        <taxon>Galeomorphii</taxon>
        <taxon>Galeoidea</taxon>
        <taxon>Orectolobiformes</taxon>
        <taxon>Hemiscylliidae</taxon>
        <taxon>Chiloscyllium</taxon>
    </lineage>
</organism>
<dbReference type="Proteomes" id="UP000287033">
    <property type="component" value="Unassembled WGS sequence"/>
</dbReference>
<name>A0A401S6I5_CHIPU</name>
<evidence type="ECO:0000256" key="2">
    <source>
        <dbReference type="ARBA" id="ARBA00022525"/>
    </source>
</evidence>
<feature type="region of interest" description="Disordered" evidence="4">
    <location>
        <begin position="170"/>
        <end position="190"/>
    </location>
</feature>
<dbReference type="SUPFAM" id="SSF49842">
    <property type="entry name" value="TNF-like"/>
    <property type="match status" value="1"/>
</dbReference>
<dbReference type="PANTHER" id="PTHR22923:SF61">
    <property type="entry name" value="C1Q AND TNF RELATED 8"/>
    <property type="match status" value="1"/>
</dbReference>
<dbReference type="OrthoDB" id="6138508at2759"/>
<evidence type="ECO:0000256" key="3">
    <source>
        <dbReference type="ARBA" id="ARBA00022729"/>
    </source>
</evidence>
<dbReference type="PROSITE" id="PS50871">
    <property type="entry name" value="C1Q"/>
    <property type="match status" value="1"/>
</dbReference>
<feature type="compositionally biased region" description="Basic and acidic residues" evidence="4">
    <location>
        <begin position="170"/>
        <end position="187"/>
    </location>
</feature>
<dbReference type="InterPro" id="IPR008983">
    <property type="entry name" value="Tumour_necrosis_fac-like_dom"/>
</dbReference>
<dbReference type="EMBL" id="BEZZ01000107">
    <property type="protein sequence ID" value="GCC26006.1"/>
    <property type="molecule type" value="Genomic_DNA"/>
</dbReference>
<dbReference type="Gene3D" id="2.60.120.40">
    <property type="match status" value="1"/>
</dbReference>
<proteinExistence type="predicted"/>
<dbReference type="Pfam" id="PF01391">
    <property type="entry name" value="Collagen"/>
    <property type="match status" value="1"/>
</dbReference>
<dbReference type="FunFam" id="2.60.120.40:FF:000029">
    <property type="entry name" value="Complement C1q tumor necrosis factor-related protein 1"/>
    <property type="match status" value="1"/>
</dbReference>
<dbReference type="Pfam" id="PF00386">
    <property type="entry name" value="C1q"/>
    <property type="match status" value="1"/>
</dbReference>
<dbReference type="AlphaFoldDB" id="A0A401S6I5"/>
<gene>
    <name evidence="6" type="ORF">chiPu_0004420</name>
</gene>
<feature type="domain" description="C1q" evidence="5">
    <location>
        <begin position="213"/>
        <end position="353"/>
    </location>
</feature>
<dbReference type="InterPro" id="IPR050822">
    <property type="entry name" value="Cerebellin_Synaptic_Org"/>
</dbReference>
<dbReference type="PANTHER" id="PTHR22923">
    <property type="entry name" value="CEREBELLIN-RELATED"/>
    <property type="match status" value="1"/>
</dbReference>
<dbReference type="GO" id="GO:0005615">
    <property type="term" value="C:extracellular space"/>
    <property type="evidence" value="ECO:0007669"/>
    <property type="project" value="TreeGrafter"/>
</dbReference>
<dbReference type="PRINTS" id="PR00007">
    <property type="entry name" value="COMPLEMNTC1Q"/>
</dbReference>
<accession>A0A401S6I5</accession>
<keyword evidence="3" id="KW-0732">Signal</keyword>
<evidence type="ECO:0000313" key="6">
    <source>
        <dbReference type="EMBL" id="GCC26006.1"/>
    </source>
</evidence>
<dbReference type="OMA" id="EVWIRLF"/>